<evidence type="ECO:0000313" key="1">
    <source>
        <dbReference type="EMBL" id="QLH81247.1"/>
    </source>
</evidence>
<dbReference type="OrthoDB" id="237142at2157"/>
<dbReference type="GeneID" id="56082156"/>
<gene>
    <name evidence="1" type="ORF">HZS54_06165</name>
</gene>
<dbReference type="RefSeq" id="WP_179921054.1">
    <property type="nucleotide sequence ID" value="NZ_CP058909.1"/>
</dbReference>
<sequence>MTEDDGSLSRRAVLAGLTSAGAVAAAGAGVGTRAVFRDDERVEGSAGSGVLDLRASWASGGVDASFGTVGAVGDGGSDAVALSLAPGSNPAYVWARTRCRRCTEIERKLRVTLSLVADGTETRLFRGRLGDARSNLGDGVRLDGSIAPGDDWRLTVEWELREPLTADATVSVDFEFYAVQTRNVADPEAFGPGWTCSAGCGDRPPETADISWVGFCAASDERLRPADLRFAVDGSVLELTDAPPALGTVLLKYGTSLDVFERASPGRFVAGAGETYDQRGPGFPGSGRSNPTPCPGGCGLKYDVDGDEFELNGCDND</sequence>
<accession>A0A7D5SUE2</accession>
<dbReference type="InterPro" id="IPR006311">
    <property type="entry name" value="TAT_signal"/>
</dbReference>
<dbReference type="AlphaFoldDB" id="A0A7D5SUE2"/>
<name>A0A7D5SUE2_9EURY</name>
<evidence type="ECO:0000313" key="2">
    <source>
        <dbReference type="Proteomes" id="UP000509346"/>
    </source>
</evidence>
<dbReference type="EMBL" id="CP058909">
    <property type="protein sequence ID" value="QLH81247.1"/>
    <property type="molecule type" value="Genomic_DNA"/>
</dbReference>
<dbReference type="Proteomes" id="UP000509346">
    <property type="component" value="Chromosome"/>
</dbReference>
<organism evidence="1 2">
    <name type="scientific">Halosimplex pelagicum</name>
    <dbReference type="NCBI Taxonomy" id="869886"/>
    <lineage>
        <taxon>Archaea</taxon>
        <taxon>Methanobacteriati</taxon>
        <taxon>Methanobacteriota</taxon>
        <taxon>Stenosarchaea group</taxon>
        <taxon>Halobacteria</taxon>
        <taxon>Halobacteriales</taxon>
        <taxon>Haloarculaceae</taxon>
        <taxon>Halosimplex</taxon>
    </lineage>
</organism>
<protein>
    <submittedName>
        <fullName evidence="1">Uncharacterized protein</fullName>
    </submittedName>
</protein>
<keyword evidence="2" id="KW-1185">Reference proteome</keyword>
<dbReference type="KEGG" id="hpel:HZS54_06165"/>
<proteinExistence type="predicted"/>
<reference evidence="1 2" key="1">
    <citation type="submission" date="2020-07" db="EMBL/GenBank/DDBJ databases">
        <title>Halosimplex litoreum sp. nov. and Halosimplex rubrum sp. nov., isolated from different salt environments.</title>
        <authorList>
            <person name="Cui H."/>
        </authorList>
    </citation>
    <scope>NUCLEOTIDE SEQUENCE [LARGE SCALE GENOMIC DNA]</scope>
    <source>
        <strain evidence="1 2">R2</strain>
    </source>
</reference>
<dbReference type="PROSITE" id="PS51318">
    <property type="entry name" value="TAT"/>
    <property type="match status" value="1"/>
</dbReference>